<dbReference type="SUPFAM" id="SSF48239">
    <property type="entry name" value="Terpenoid cyclases/Protein prenyltransferases"/>
    <property type="match status" value="2"/>
</dbReference>
<feature type="domain" description="Squalene cyclase C-terminal" evidence="5">
    <location>
        <begin position="426"/>
        <end position="776"/>
    </location>
</feature>
<keyword evidence="2" id="KW-0677">Repeat</keyword>
<dbReference type="InterPro" id="IPR032697">
    <property type="entry name" value="SQ_cyclase_N"/>
</dbReference>
<dbReference type="PROSITE" id="PS01074">
    <property type="entry name" value="TERPENE_SYNTHASES"/>
    <property type="match status" value="1"/>
</dbReference>
<gene>
    <name evidence="7" type="ORF">CDCA_CDCA13G3732</name>
</gene>
<dbReference type="Pfam" id="PF13243">
    <property type="entry name" value="SQHop_cyclase_C"/>
    <property type="match status" value="1"/>
</dbReference>
<evidence type="ECO:0000313" key="7">
    <source>
        <dbReference type="EMBL" id="KAK4537707.1"/>
    </source>
</evidence>
<dbReference type="AlphaFoldDB" id="A0AAV9IZE1"/>
<name>A0AAV9IZE1_CYACA</name>
<proteinExistence type="inferred from homology"/>
<keyword evidence="8" id="KW-1185">Reference proteome</keyword>
<dbReference type="InterPro" id="IPR008930">
    <property type="entry name" value="Terpenoid_cyclase/PrenylTrfase"/>
</dbReference>
<evidence type="ECO:0000256" key="1">
    <source>
        <dbReference type="ARBA" id="ARBA00009755"/>
    </source>
</evidence>
<dbReference type="Proteomes" id="UP001301350">
    <property type="component" value="Unassembled WGS sequence"/>
</dbReference>
<evidence type="ECO:0000256" key="3">
    <source>
        <dbReference type="ARBA" id="ARBA00023235"/>
    </source>
</evidence>
<organism evidence="7 8">
    <name type="scientific">Cyanidium caldarium</name>
    <name type="common">Red alga</name>
    <dbReference type="NCBI Taxonomy" id="2771"/>
    <lineage>
        <taxon>Eukaryota</taxon>
        <taxon>Rhodophyta</taxon>
        <taxon>Bangiophyceae</taxon>
        <taxon>Cyanidiales</taxon>
        <taxon>Cyanidiaceae</taxon>
        <taxon>Cyanidium</taxon>
    </lineage>
</organism>
<dbReference type="EMBL" id="JANCYW010000013">
    <property type="protein sequence ID" value="KAK4537707.1"/>
    <property type="molecule type" value="Genomic_DNA"/>
</dbReference>
<dbReference type="PANTHER" id="PTHR11764:SF20">
    <property type="entry name" value="LANOSTEROL SYNTHASE"/>
    <property type="match status" value="1"/>
</dbReference>
<comment type="caution">
    <text evidence="7">The sequence shown here is derived from an EMBL/GenBank/DDBJ whole genome shotgun (WGS) entry which is preliminary data.</text>
</comment>
<protein>
    <recommendedName>
        <fullName evidence="4">Terpene cyclase/mutase family member</fullName>
        <ecNumber evidence="4">5.4.99.-</ecNumber>
    </recommendedName>
</protein>
<dbReference type="EC" id="5.4.99.-" evidence="4"/>
<dbReference type="InterPro" id="IPR002365">
    <property type="entry name" value="Terpene_synthase_CS"/>
</dbReference>
<keyword evidence="3 4" id="KW-0413">Isomerase</keyword>
<feature type="domain" description="Squalene cyclase N-terminal" evidence="6">
    <location>
        <begin position="101"/>
        <end position="307"/>
    </location>
</feature>
<dbReference type="CDD" id="cd02892">
    <property type="entry name" value="SQCY_1"/>
    <property type="match status" value="1"/>
</dbReference>
<dbReference type="Gene3D" id="1.50.10.20">
    <property type="match status" value="2"/>
</dbReference>
<accession>A0AAV9IZE1</accession>
<dbReference type="NCBIfam" id="TIGR01787">
    <property type="entry name" value="squalene_cyclas"/>
    <property type="match status" value="1"/>
</dbReference>
<reference evidence="7 8" key="1">
    <citation type="submission" date="2022-07" db="EMBL/GenBank/DDBJ databases">
        <title>Genome-wide signatures of adaptation to extreme environments.</title>
        <authorList>
            <person name="Cho C.H."/>
            <person name="Yoon H.S."/>
        </authorList>
    </citation>
    <scope>NUCLEOTIDE SEQUENCE [LARGE SCALE GENOMIC DNA]</scope>
    <source>
        <strain evidence="7 8">DBV 063 E5</strain>
    </source>
</reference>
<dbReference type="PANTHER" id="PTHR11764">
    <property type="entry name" value="TERPENE CYCLASE/MUTASE FAMILY MEMBER"/>
    <property type="match status" value="1"/>
</dbReference>
<dbReference type="Pfam" id="PF13249">
    <property type="entry name" value="SQHop_cyclase_N"/>
    <property type="match status" value="1"/>
</dbReference>
<evidence type="ECO:0000259" key="6">
    <source>
        <dbReference type="Pfam" id="PF13249"/>
    </source>
</evidence>
<dbReference type="InterPro" id="IPR018333">
    <property type="entry name" value="Squalene_cyclase"/>
</dbReference>
<evidence type="ECO:0000259" key="5">
    <source>
        <dbReference type="Pfam" id="PF13243"/>
    </source>
</evidence>
<sequence length="787" mass="90121">MWRLRCEAGRQCWEYDESTPLSEADRQVAAQIEQAQSAFQASRHERRQAADQVFRLQAVQQPTGGASGSALDALFAQHRVEDGDREDDVEAALVRGACAYARLQVRDGHWPGDYGGPLFLLPGLLIACYISGTPLSSQHVHEMRRYLFNMQRRDGGWGLHIEAPSSMFGSVMNYVALRLLGVEASETRLAQARAFIHRHGGALGIPSWGKFWLACLGCYEWRGLNPLTPEMWLLPYGSGDATGARRPAIGWLANPVMPARYWCHCRMVYLPMSDLYGRRATGPLTPLVQSLRRELYTDAYDRIDWPAHRFHCCALDEYTHRPRVQRWLWNVLYVYEWTQRWPLAYLRDRVWRPRALAETRRQVRAEDRNTKHVCIGPVNKAINLLVCWFDHQSPDAEADVRAHQERIQDYLWLAEDGMKMQGYNGSQLWDTAFAVQALAECGDLWTVKAGSPLRDTLAAAWRYLEVSQVLEDVPDPARYYRHISRGAWPFSTRDHGWPISDCTAEGLRAVLALRRLFHDEPAALSPPIPDHRLDDALNVMLSFQNPSGGCATYENTRSYPWLEWLNPSEVFDDIMIDWDHVECTSACVRSLIEYAREFPQHARTAEMRTAVERGLTFIRQVQRADGSWYGNWGVCFTYGTWFAVEALVAGGATVDTCPALQRACAFLEAHRHPSGEGGWGETYQSCSQQRWHHAPEVQTVNTAWALMSLLAAGWHRRGEAERRTVQRAAQWLLRAQRRKDGFWEQQLIKGVFNRNCMITYNYETVFALWALARYRNAQLDASLPHSF</sequence>
<dbReference type="InterPro" id="IPR032696">
    <property type="entry name" value="SQ_cyclase_C"/>
</dbReference>
<evidence type="ECO:0000256" key="2">
    <source>
        <dbReference type="ARBA" id="ARBA00022737"/>
    </source>
</evidence>
<dbReference type="GO" id="GO:0016104">
    <property type="term" value="P:triterpenoid biosynthetic process"/>
    <property type="evidence" value="ECO:0007669"/>
    <property type="project" value="InterPro"/>
</dbReference>
<dbReference type="GO" id="GO:0031559">
    <property type="term" value="F:oxidosqualene cyclase activity"/>
    <property type="evidence" value="ECO:0007669"/>
    <property type="project" value="UniProtKB-ARBA"/>
</dbReference>
<dbReference type="GO" id="GO:0005811">
    <property type="term" value="C:lipid droplet"/>
    <property type="evidence" value="ECO:0007669"/>
    <property type="project" value="InterPro"/>
</dbReference>
<evidence type="ECO:0000313" key="8">
    <source>
        <dbReference type="Proteomes" id="UP001301350"/>
    </source>
</evidence>
<evidence type="ECO:0000256" key="4">
    <source>
        <dbReference type="RuleBase" id="RU362003"/>
    </source>
</evidence>
<dbReference type="FunFam" id="1.50.10.20:FF:000002">
    <property type="entry name" value="Terpene cyclase/mutase family member"/>
    <property type="match status" value="1"/>
</dbReference>
<comment type="similarity">
    <text evidence="1 4">Belongs to the terpene cyclase/mutase family.</text>
</comment>
<dbReference type="SFLD" id="SFLDG01016">
    <property type="entry name" value="Prenyltransferase_Like_2"/>
    <property type="match status" value="1"/>
</dbReference>